<feature type="signal peptide" evidence="1">
    <location>
        <begin position="1"/>
        <end position="21"/>
    </location>
</feature>
<gene>
    <name evidence="2" type="ORF">Q9295_00470</name>
</gene>
<protein>
    <submittedName>
        <fullName evidence="2">Uncharacterized protein</fullName>
    </submittedName>
</protein>
<keyword evidence="1" id="KW-0732">Signal</keyword>
<evidence type="ECO:0000313" key="3">
    <source>
        <dbReference type="Proteomes" id="UP001239680"/>
    </source>
</evidence>
<comment type="caution">
    <text evidence="2">The sequence shown here is derived from an EMBL/GenBank/DDBJ whole genome shotgun (WGS) entry which is preliminary data.</text>
</comment>
<feature type="chain" id="PRO_5046117163" evidence="1">
    <location>
        <begin position="22"/>
        <end position="100"/>
    </location>
</feature>
<sequence>MNGSIRTILFLLFLANCGASPAPEFFGATRHDVRRDGRDYVIFRKESRVEIIRLGRVKNGDHHKVRATMIALIPDVTGCEINEKSLQGDSGEMRGSLICE</sequence>
<proteinExistence type="predicted"/>
<organism evidence="2 3">
    <name type="scientific">Pseudogemmobacter lacusdianii</name>
    <dbReference type="NCBI Taxonomy" id="3069608"/>
    <lineage>
        <taxon>Bacteria</taxon>
        <taxon>Pseudomonadati</taxon>
        <taxon>Pseudomonadota</taxon>
        <taxon>Alphaproteobacteria</taxon>
        <taxon>Rhodobacterales</taxon>
        <taxon>Paracoccaceae</taxon>
        <taxon>Pseudogemmobacter</taxon>
    </lineage>
</organism>
<keyword evidence="3" id="KW-1185">Reference proteome</keyword>
<name>A0ABU0VSZ3_9RHOB</name>
<accession>A0ABU0VSZ3</accession>
<dbReference type="RefSeq" id="WP_306678319.1">
    <property type="nucleotide sequence ID" value="NZ_JAVDBT010000001.1"/>
</dbReference>
<evidence type="ECO:0000256" key="1">
    <source>
        <dbReference type="SAM" id="SignalP"/>
    </source>
</evidence>
<evidence type="ECO:0000313" key="2">
    <source>
        <dbReference type="EMBL" id="MDQ2064833.1"/>
    </source>
</evidence>
<dbReference type="EMBL" id="JAVDBT010000001">
    <property type="protein sequence ID" value="MDQ2064833.1"/>
    <property type="molecule type" value="Genomic_DNA"/>
</dbReference>
<dbReference type="Proteomes" id="UP001239680">
    <property type="component" value="Unassembled WGS sequence"/>
</dbReference>
<reference evidence="2 3" key="1">
    <citation type="submission" date="2023-08" db="EMBL/GenBank/DDBJ databases">
        <title>Characterization of two Paracoccaceae strains isolated from Phycosphere and proposal of Xinfangfangia lacusdiani sp. nov.</title>
        <authorList>
            <person name="Deng Y."/>
            <person name="Zhang Y.Q."/>
        </authorList>
    </citation>
    <scope>NUCLEOTIDE SEQUENCE [LARGE SCALE GENOMIC DNA]</scope>
    <source>
        <strain evidence="2 3">CPCC 101601</strain>
    </source>
</reference>